<feature type="region of interest" description="Disordered" evidence="1">
    <location>
        <begin position="285"/>
        <end position="307"/>
    </location>
</feature>
<dbReference type="Proteomes" id="UP000078240">
    <property type="component" value="Unassembled WGS sequence"/>
</dbReference>
<dbReference type="EMBL" id="LSBI01000002">
    <property type="protein sequence ID" value="OAQ93583.1"/>
    <property type="molecule type" value="Genomic_DNA"/>
</dbReference>
<reference evidence="2 4" key="1">
    <citation type="submission" date="2016-01" db="EMBL/GenBank/DDBJ databases">
        <title>Biosynthesis of antibiotic leucinostatins and their inhibition on Phytophthora in bio-control Purpureocillium lilacinum.</title>
        <authorList>
            <person name="Wang G."/>
            <person name="Liu Z."/>
            <person name="Lin R."/>
            <person name="Li E."/>
            <person name="Mao Z."/>
            <person name="Ling J."/>
            <person name="Yin W."/>
            <person name="Xie B."/>
        </authorList>
    </citation>
    <scope>NUCLEOTIDE SEQUENCE [LARGE SCALE GENOMIC DNA]</scope>
    <source>
        <strain evidence="2">PLBJ-1</strain>
        <strain evidence="3">PLFJ-1</strain>
    </source>
</reference>
<evidence type="ECO:0000256" key="1">
    <source>
        <dbReference type="SAM" id="MobiDB-lite"/>
    </source>
</evidence>
<evidence type="ECO:0000313" key="4">
    <source>
        <dbReference type="Proteomes" id="UP000078240"/>
    </source>
</evidence>
<protein>
    <submittedName>
        <fullName evidence="2">Uncharacterized protein</fullName>
    </submittedName>
</protein>
<comment type="caution">
    <text evidence="2">The sequence shown here is derived from an EMBL/GenBank/DDBJ whole genome shotgun (WGS) entry which is preliminary data.</text>
</comment>
<evidence type="ECO:0000313" key="2">
    <source>
        <dbReference type="EMBL" id="OAQ78672.1"/>
    </source>
</evidence>
<sequence length="307" mass="32942">MVRSRYSNIGGSRILSSTRTVQALRMASPAPGSRLHAYRVLYPQAVNGASQVSRSRASQETHPGGDDMPSCRSWGRSGHRVHTKRNNLMHQQPDPPSGKPVVAGVGPAIRVSVDVRSKRIGNVSQSSQHMRHVHPRPAVASGQTKTTAVSIQLGIAASSWVSRRRKIPVACAGDVCGCVGGACRCDPPSTSLVSPARGGVAKFKRRPGSVGRIQKVRRRVGEGDATSTIMWGMPGEGGFEKRACEKSATLFFSACVGGLMSRCRHHGTFCRIACGYMKGTVDRMGKERPEGADEPDQATSRYRPCPV</sequence>
<dbReference type="EMBL" id="LSBH01000005">
    <property type="protein sequence ID" value="OAQ78672.1"/>
    <property type="molecule type" value="Genomic_DNA"/>
</dbReference>
<accession>A0A179GLK1</accession>
<dbReference type="Proteomes" id="UP000078340">
    <property type="component" value="Unassembled WGS sequence"/>
</dbReference>
<feature type="region of interest" description="Disordered" evidence="1">
    <location>
        <begin position="122"/>
        <end position="144"/>
    </location>
</feature>
<evidence type="ECO:0000313" key="3">
    <source>
        <dbReference type="EMBL" id="OAQ93583.1"/>
    </source>
</evidence>
<organism evidence="2 4">
    <name type="scientific">Purpureocillium lilacinum</name>
    <name type="common">Paecilomyces lilacinus</name>
    <dbReference type="NCBI Taxonomy" id="33203"/>
    <lineage>
        <taxon>Eukaryota</taxon>
        <taxon>Fungi</taxon>
        <taxon>Dikarya</taxon>
        <taxon>Ascomycota</taxon>
        <taxon>Pezizomycotina</taxon>
        <taxon>Sordariomycetes</taxon>
        <taxon>Hypocreomycetidae</taxon>
        <taxon>Hypocreales</taxon>
        <taxon>Ophiocordycipitaceae</taxon>
        <taxon>Purpureocillium</taxon>
    </lineage>
</organism>
<name>A0A179GLK1_PURLI</name>
<dbReference type="AlphaFoldDB" id="A0A179GLK1"/>
<feature type="region of interest" description="Disordered" evidence="1">
    <location>
        <begin position="49"/>
        <end position="81"/>
    </location>
</feature>
<gene>
    <name evidence="2" type="ORF">VFPBJ_06793</name>
    <name evidence="3" type="ORF">VFPFJ_02745</name>
</gene>
<proteinExistence type="predicted"/>